<dbReference type="SMART" id="SM00382">
    <property type="entry name" value="AAA"/>
    <property type="match status" value="1"/>
</dbReference>
<evidence type="ECO:0000256" key="4">
    <source>
        <dbReference type="ARBA" id="ARBA00040480"/>
    </source>
</evidence>
<dbReference type="PANTHER" id="PTHR42960:SF1">
    <property type="entry name" value="YCF46 PROTEIN"/>
    <property type="match status" value="1"/>
</dbReference>
<dbReference type="EMBL" id="PXVC01000008">
    <property type="protein sequence ID" value="PSI02284.1"/>
    <property type="molecule type" value="Genomic_DNA"/>
</dbReference>
<dbReference type="AlphaFoldDB" id="A0A2P7EGF7"/>
<dbReference type="GO" id="GO:0016887">
    <property type="term" value="F:ATP hydrolysis activity"/>
    <property type="evidence" value="ECO:0007669"/>
    <property type="project" value="InterPro"/>
</dbReference>
<gene>
    <name evidence="6" type="ORF">C7K08_03330</name>
</gene>
<evidence type="ECO:0000256" key="2">
    <source>
        <dbReference type="ARBA" id="ARBA00022840"/>
    </source>
</evidence>
<evidence type="ECO:0000313" key="6">
    <source>
        <dbReference type="EMBL" id="PSI02284.1"/>
    </source>
</evidence>
<evidence type="ECO:0000256" key="1">
    <source>
        <dbReference type="ARBA" id="ARBA00022741"/>
    </source>
</evidence>
<organism evidence="6 7">
    <name type="scientific">Synechococcus lacustris str. Tous</name>
    <dbReference type="NCBI Taxonomy" id="1910958"/>
    <lineage>
        <taxon>Bacteria</taxon>
        <taxon>Bacillati</taxon>
        <taxon>Cyanobacteriota</taxon>
        <taxon>Cyanophyceae</taxon>
        <taxon>Synechococcales</taxon>
        <taxon>Synechococcaceae</taxon>
        <taxon>Synechococcus</taxon>
    </lineage>
</organism>
<dbReference type="InterPro" id="IPR027417">
    <property type="entry name" value="P-loop_NTPase"/>
</dbReference>
<keyword evidence="2" id="KW-0067">ATP-binding</keyword>
<keyword evidence="1" id="KW-0547">Nucleotide-binding</keyword>
<evidence type="ECO:0000259" key="5">
    <source>
        <dbReference type="SMART" id="SM00382"/>
    </source>
</evidence>
<dbReference type="Pfam" id="PF17862">
    <property type="entry name" value="AAA_lid_3"/>
    <property type="match status" value="1"/>
</dbReference>
<dbReference type="Proteomes" id="UP000240206">
    <property type="component" value="Unassembled WGS sequence"/>
</dbReference>
<evidence type="ECO:0000313" key="7">
    <source>
        <dbReference type="Proteomes" id="UP000240206"/>
    </source>
</evidence>
<proteinExistence type="inferred from homology"/>
<dbReference type="PANTHER" id="PTHR42960">
    <property type="entry name" value="YCF46 PROTEIN"/>
    <property type="match status" value="1"/>
</dbReference>
<feature type="domain" description="AAA+ ATPase" evidence="5">
    <location>
        <begin position="260"/>
        <end position="394"/>
    </location>
</feature>
<dbReference type="Gene3D" id="1.10.8.60">
    <property type="match status" value="1"/>
</dbReference>
<name>A0A2P7EGF7_9SYNE</name>
<dbReference type="InterPro" id="IPR003959">
    <property type="entry name" value="ATPase_AAA_core"/>
</dbReference>
<dbReference type="Gene3D" id="3.40.50.300">
    <property type="entry name" value="P-loop containing nucleotide triphosphate hydrolases"/>
    <property type="match status" value="1"/>
</dbReference>
<dbReference type="CDD" id="cd19507">
    <property type="entry name" value="RecA-like_Ycf46-like"/>
    <property type="match status" value="1"/>
</dbReference>
<dbReference type="GO" id="GO:0005524">
    <property type="term" value="F:ATP binding"/>
    <property type="evidence" value="ECO:0007669"/>
    <property type="project" value="UniProtKB-KW"/>
</dbReference>
<dbReference type="InterPro" id="IPR003593">
    <property type="entry name" value="AAA+_ATPase"/>
</dbReference>
<accession>A0A2P7EGF7</accession>
<protein>
    <recommendedName>
        <fullName evidence="4">Uncharacterized AAA domain-containing protein ycf46</fullName>
    </recommendedName>
</protein>
<dbReference type="STRING" id="1910958.BTM30_04925"/>
<comment type="caution">
    <text evidence="6">The sequence shown here is derived from an EMBL/GenBank/DDBJ whole genome shotgun (WGS) entry which is preliminary data.</text>
</comment>
<dbReference type="InterPro" id="IPR052381">
    <property type="entry name" value="AAA_domain_protein"/>
</dbReference>
<keyword evidence="7" id="KW-1185">Reference proteome</keyword>
<dbReference type="Pfam" id="PF00004">
    <property type="entry name" value="AAA"/>
    <property type="match status" value="1"/>
</dbReference>
<dbReference type="SUPFAM" id="SSF52540">
    <property type="entry name" value="P-loop containing nucleoside triphosphate hydrolases"/>
    <property type="match status" value="2"/>
</dbReference>
<sequence length="489" mass="53891">MSAAWIAQLDLLIRSRTPILWIRQQEEERLVRLLQQVAQGLEQRPLLRWDFVAGLQGLPNHAGAAARQPLAALDSLDLLPSGNPGLLLLLDFHRFVDDSAICRRLRNLAVELCQQPRTLVIAAPDLQLPRELEATVTVLELPLPDATEIRALLGGIGIAAGSPLEPQALELLVRSCRGLPEQRIRQLAARALARHGRLDAADLSDVLEEKRLALARSDLLEYCPADADPSEIGGLDQLKLWLERRRLAFTAEAQSYGLPNPRGVLLVGPQGTGKSLTAKAIAHSWGMPLLRLDLGRLFAGLVGASEARSRDMIRTAEAMAPCILWIDEIDKGFSLDGRSDGGTSQRVLATLLTWMAEKSSPVFVVATANAIDKLPPELLRKGRFDELFVLNLPEAEERRQILNLHLRRRRPQHLIPLDTLVDRCAGFSGAELEQVVLEAMLVAFSEGREFGEADLIAAAADLVPLSRTAREPLERLQQWAREGRARPAC</sequence>
<dbReference type="RefSeq" id="WP_106499242.1">
    <property type="nucleotide sequence ID" value="NZ_PXVC01000008.1"/>
</dbReference>
<comment type="similarity">
    <text evidence="3">Belongs to the AAA ATPase family. Highly divergent.</text>
</comment>
<dbReference type="InterPro" id="IPR041569">
    <property type="entry name" value="AAA_lid_3"/>
</dbReference>
<evidence type="ECO:0000256" key="3">
    <source>
        <dbReference type="ARBA" id="ARBA00038088"/>
    </source>
</evidence>
<reference evidence="7" key="1">
    <citation type="submission" date="2018-03" db="EMBL/GenBank/DDBJ databases">
        <title>Ecological and genomic features of two cosmopolitan and abundant freshwater picocyanobacteria.</title>
        <authorList>
            <person name="Cabello-Yeves P.J."/>
            <person name="Picazo A."/>
            <person name="Camacho A."/>
            <person name="Callieri C."/>
            <person name="Rosselli R."/>
            <person name="Roda-Garcia J."/>
            <person name="Coutinho F.H."/>
            <person name="Rodriguez-Valera F."/>
        </authorList>
    </citation>
    <scope>NUCLEOTIDE SEQUENCE [LARGE SCALE GENOMIC DNA]</scope>
    <source>
        <strain evidence="7">Tous</strain>
    </source>
</reference>